<comment type="caution">
    <text evidence="1">The sequence shown here is derived from an EMBL/GenBank/DDBJ whole genome shotgun (WGS) entry which is preliminary data.</text>
</comment>
<gene>
    <name evidence="1" type="ORF">HYC85_011032</name>
</gene>
<name>A0A7J7HM75_CAMSI</name>
<accession>A0A7J7HM75</accession>
<reference evidence="1 2" key="2">
    <citation type="submission" date="2020-07" db="EMBL/GenBank/DDBJ databases">
        <title>Genome assembly of wild tea tree DASZ reveals pedigree and selection history of tea varieties.</title>
        <authorList>
            <person name="Zhang W."/>
        </authorList>
    </citation>
    <scope>NUCLEOTIDE SEQUENCE [LARGE SCALE GENOMIC DNA]</scope>
    <source>
        <strain evidence="2">cv. G240</strain>
        <tissue evidence="1">Leaf</tissue>
    </source>
</reference>
<keyword evidence="2" id="KW-1185">Reference proteome</keyword>
<organism evidence="1 2">
    <name type="scientific">Camellia sinensis</name>
    <name type="common">Tea plant</name>
    <name type="synonym">Thea sinensis</name>
    <dbReference type="NCBI Taxonomy" id="4442"/>
    <lineage>
        <taxon>Eukaryota</taxon>
        <taxon>Viridiplantae</taxon>
        <taxon>Streptophyta</taxon>
        <taxon>Embryophyta</taxon>
        <taxon>Tracheophyta</taxon>
        <taxon>Spermatophyta</taxon>
        <taxon>Magnoliopsida</taxon>
        <taxon>eudicotyledons</taxon>
        <taxon>Gunneridae</taxon>
        <taxon>Pentapetalae</taxon>
        <taxon>asterids</taxon>
        <taxon>Ericales</taxon>
        <taxon>Theaceae</taxon>
        <taxon>Camellia</taxon>
    </lineage>
</organism>
<proteinExistence type="predicted"/>
<dbReference type="Proteomes" id="UP000593564">
    <property type="component" value="Unassembled WGS sequence"/>
</dbReference>
<dbReference type="AlphaFoldDB" id="A0A7J7HM75"/>
<sequence>MAYGWPEVIPLESGPCPSSERIIYFKLTDRLLLVVAQGETGVVEERFRLDAKRRREYTGSLESRLREGGQFSFMRIASGIAPREVEGESDGTVERTLKVGDRAVVAAALDLMVGDPENGPIKSIL</sequence>
<evidence type="ECO:0000313" key="1">
    <source>
        <dbReference type="EMBL" id="KAF5953088.1"/>
    </source>
</evidence>
<protein>
    <submittedName>
        <fullName evidence="1">Uncharacterized protein</fullName>
    </submittedName>
</protein>
<evidence type="ECO:0000313" key="2">
    <source>
        <dbReference type="Proteomes" id="UP000593564"/>
    </source>
</evidence>
<dbReference type="EMBL" id="JACBKZ010000004">
    <property type="protein sequence ID" value="KAF5953088.1"/>
    <property type="molecule type" value="Genomic_DNA"/>
</dbReference>
<reference evidence="2" key="1">
    <citation type="journal article" date="2020" name="Nat. Commun.">
        <title>Genome assembly of wild tea tree DASZ reveals pedigree and selection history of tea varieties.</title>
        <authorList>
            <person name="Zhang W."/>
            <person name="Zhang Y."/>
            <person name="Qiu H."/>
            <person name="Guo Y."/>
            <person name="Wan H."/>
            <person name="Zhang X."/>
            <person name="Scossa F."/>
            <person name="Alseekh S."/>
            <person name="Zhang Q."/>
            <person name="Wang P."/>
            <person name="Xu L."/>
            <person name="Schmidt M.H."/>
            <person name="Jia X."/>
            <person name="Li D."/>
            <person name="Zhu A."/>
            <person name="Guo F."/>
            <person name="Chen W."/>
            <person name="Ni D."/>
            <person name="Usadel B."/>
            <person name="Fernie A.R."/>
            <person name="Wen W."/>
        </authorList>
    </citation>
    <scope>NUCLEOTIDE SEQUENCE [LARGE SCALE GENOMIC DNA]</scope>
    <source>
        <strain evidence="2">cv. G240</strain>
    </source>
</reference>